<evidence type="ECO:0000256" key="3">
    <source>
        <dbReference type="ARBA" id="ARBA00022475"/>
    </source>
</evidence>
<evidence type="ECO:0000256" key="5">
    <source>
        <dbReference type="ARBA" id="ARBA00022989"/>
    </source>
</evidence>
<feature type="transmembrane region" description="Helical" evidence="7">
    <location>
        <begin position="199"/>
        <end position="217"/>
    </location>
</feature>
<keyword evidence="9" id="KW-1185">Reference proteome</keyword>
<dbReference type="PANTHER" id="PTHR34184">
    <property type="entry name" value="UPF0718 PROTEIN YCGR"/>
    <property type="match status" value="1"/>
</dbReference>
<dbReference type="Pfam" id="PF03773">
    <property type="entry name" value="ArsP_1"/>
    <property type="match status" value="1"/>
</dbReference>
<organism evidence="8 9">
    <name type="scientific">Sediminicurvatus halobius</name>
    <dbReference type="NCBI Taxonomy" id="2182432"/>
    <lineage>
        <taxon>Bacteria</taxon>
        <taxon>Pseudomonadati</taxon>
        <taxon>Pseudomonadota</taxon>
        <taxon>Gammaproteobacteria</taxon>
        <taxon>Chromatiales</taxon>
        <taxon>Ectothiorhodospiraceae</taxon>
        <taxon>Sediminicurvatus</taxon>
    </lineage>
</organism>
<evidence type="ECO:0000256" key="2">
    <source>
        <dbReference type="ARBA" id="ARBA00006386"/>
    </source>
</evidence>
<comment type="subcellular location">
    <subcellularLocation>
        <location evidence="1">Cell membrane</location>
        <topology evidence="1">Multi-pass membrane protein</topology>
    </subcellularLocation>
</comment>
<dbReference type="EMBL" id="QFFI01000071">
    <property type="protein sequence ID" value="PWG60914.1"/>
    <property type="molecule type" value="Genomic_DNA"/>
</dbReference>
<evidence type="ECO:0000256" key="4">
    <source>
        <dbReference type="ARBA" id="ARBA00022692"/>
    </source>
</evidence>
<feature type="transmembrane region" description="Helical" evidence="7">
    <location>
        <begin position="76"/>
        <end position="101"/>
    </location>
</feature>
<keyword evidence="4 7" id="KW-0812">Transmembrane</keyword>
<dbReference type="PANTHER" id="PTHR34184:SF4">
    <property type="entry name" value="UPF0718 PROTEIN YCGR"/>
    <property type="match status" value="1"/>
</dbReference>
<evidence type="ECO:0000256" key="6">
    <source>
        <dbReference type="ARBA" id="ARBA00023136"/>
    </source>
</evidence>
<feature type="transmembrane region" description="Helical" evidence="7">
    <location>
        <begin position="40"/>
        <end position="64"/>
    </location>
</feature>
<gene>
    <name evidence="8" type="ORF">DEM34_19165</name>
</gene>
<dbReference type="InterPro" id="IPR052923">
    <property type="entry name" value="UPF0718"/>
</dbReference>
<feature type="transmembrane region" description="Helical" evidence="7">
    <location>
        <begin position="296"/>
        <end position="322"/>
    </location>
</feature>
<keyword evidence="3" id="KW-1003">Cell membrane</keyword>
<dbReference type="Proteomes" id="UP000245474">
    <property type="component" value="Unassembled WGS sequence"/>
</dbReference>
<feature type="transmembrane region" description="Helical" evidence="7">
    <location>
        <begin position="140"/>
        <end position="161"/>
    </location>
</feature>
<dbReference type="OrthoDB" id="9777774at2"/>
<comment type="similarity">
    <text evidence="2">Belongs to the UPF0718 family.</text>
</comment>
<feature type="transmembrane region" description="Helical" evidence="7">
    <location>
        <begin position="237"/>
        <end position="256"/>
    </location>
</feature>
<name>A0A2U2MVP7_9GAMM</name>
<keyword evidence="6 7" id="KW-0472">Membrane</keyword>
<protein>
    <submittedName>
        <fullName evidence="8">Permease</fullName>
    </submittedName>
</protein>
<proteinExistence type="inferred from homology"/>
<evidence type="ECO:0000256" key="1">
    <source>
        <dbReference type="ARBA" id="ARBA00004651"/>
    </source>
</evidence>
<sequence length="323" mass="33212">MRLYTLLTAPQTPVWLLNATLLAAAELALEPKFLLPVVEGLAELLPVIAIAALLAGTLSLGDIASRVRRFIGGGTLRAVVIGSTAGAVTPVCGLGVVPLIAALQRQQVALPAIMAFWVSSPITDPAMLVMTAGVLGTPFAVAKTLAAFAMGALAGVIVALLHPAAPAAPEAEPTSCTATADARARWAAFARESLRNGELALRWITLALILEIGIRAWAPEQWISFAVGGDHWWSVPLAATVAAPLYLDGYAALPLVRGLAEVGMSAGAALALLLSGAVVSLYAAVAVFSVVPLRLFVLYLFTGMAGAILCGYVAALVGLTIVH</sequence>
<dbReference type="InterPro" id="IPR005524">
    <property type="entry name" value="DUF318"/>
</dbReference>
<feature type="transmembrane region" description="Helical" evidence="7">
    <location>
        <begin position="268"/>
        <end position="290"/>
    </location>
</feature>
<evidence type="ECO:0000313" key="9">
    <source>
        <dbReference type="Proteomes" id="UP000245474"/>
    </source>
</evidence>
<dbReference type="GO" id="GO:0005886">
    <property type="term" value="C:plasma membrane"/>
    <property type="evidence" value="ECO:0007669"/>
    <property type="project" value="UniProtKB-SubCell"/>
</dbReference>
<accession>A0A2U2MVP7</accession>
<evidence type="ECO:0000256" key="7">
    <source>
        <dbReference type="SAM" id="Phobius"/>
    </source>
</evidence>
<evidence type="ECO:0000313" key="8">
    <source>
        <dbReference type="EMBL" id="PWG60914.1"/>
    </source>
</evidence>
<comment type="caution">
    <text evidence="8">The sequence shown here is derived from an EMBL/GenBank/DDBJ whole genome shotgun (WGS) entry which is preliminary data.</text>
</comment>
<keyword evidence="5 7" id="KW-1133">Transmembrane helix</keyword>
<dbReference type="RefSeq" id="WP_109680417.1">
    <property type="nucleotide sequence ID" value="NZ_CP086615.1"/>
</dbReference>
<dbReference type="AlphaFoldDB" id="A0A2U2MVP7"/>
<reference evidence="8 9" key="1">
    <citation type="submission" date="2018-05" db="EMBL/GenBank/DDBJ databases">
        <title>Spiribacter halobius sp. nov., a moderately halophilic bacterium isolated from marine solar saltern.</title>
        <authorList>
            <person name="Zheng W.-S."/>
            <person name="Lu D.-C."/>
            <person name="Du Z.-J."/>
        </authorList>
    </citation>
    <scope>NUCLEOTIDE SEQUENCE [LARGE SCALE GENOMIC DNA]</scope>
    <source>
        <strain evidence="8 9">E85</strain>
    </source>
</reference>